<accession>A0A0W0TVB2</accession>
<keyword evidence="1" id="KW-0472">Membrane</keyword>
<dbReference type="InterPro" id="IPR032314">
    <property type="entry name" value="DUF4845"/>
</dbReference>
<name>A0A0W0TVB2_LEGER</name>
<keyword evidence="1 2" id="KW-0812">Transmembrane</keyword>
<evidence type="ECO:0000313" key="3">
    <source>
        <dbReference type="Proteomes" id="UP000054773"/>
    </source>
</evidence>
<reference evidence="2 3" key="1">
    <citation type="submission" date="2015-11" db="EMBL/GenBank/DDBJ databases">
        <title>Genomic analysis of 38 Legionella species identifies large and diverse effector repertoires.</title>
        <authorList>
            <person name="Burstein D."/>
            <person name="Amaro F."/>
            <person name="Zusman T."/>
            <person name="Lifshitz Z."/>
            <person name="Cohen O."/>
            <person name="Gilbert J.A."/>
            <person name="Pupko T."/>
            <person name="Shuman H.A."/>
            <person name="Segal G."/>
        </authorList>
    </citation>
    <scope>NUCLEOTIDE SEQUENCE [LARGE SCALE GENOMIC DNA]</scope>
    <source>
        <strain evidence="2 3">SE-32A-C8</strain>
    </source>
</reference>
<organism evidence="2 3">
    <name type="scientific">Legionella erythra</name>
    <dbReference type="NCBI Taxonomy" id="448"/>
    <lineage>
        <taxon>Bacteria</taxon>
        <taxon>Pseudomonadati</taxon>
        <taxon>Pseudomonadota</taxon>
        <taxon>Gammaproteobacteria</taxon>
        <taxon>Legionellales</taxon>
        <taxon>Legionellaceae</taxon>
        <taxon>Legionella</taxon>
    </lineage>
</organism>
<comment type="caution">
    <text evidence="2">The sequence shown here is derived from an EMBL/GenBank/DDBJ whole genome shotgun (WGS) entry which is preliminary data.</text>
</comment>
<keyword evidence="3" id="KW-1185">Reference proteome</keyword>
<evidence type="ECO:0000313" key="2">
    <source>
        <dbReference type="EMBL" id="KTC99404.1"/>
    </source>
</evidence>
<dbReference type="PATRIC" id="fig|448.7.peg.320"/>
<feature type="transmembrane region" description="Helical" evidence="1">
    <location>
        <begin position="7"/>
        <end position="34"/>
    </location>
</feature>
<dbReference type="Proteomes" id="UP000054773">
    <property type="component" value="Unassembled WGS sequence"/>
</dbReference>
<dbReference type="AlphaFoldDB" id="A0A0W0TVB2"/>
<evidence type="ECO:0000256" key="1">
    <source>
        <dbReference type="SAM" id="Phobius"/>
    </source>
</evidence>
<dbReference type="STRING" id="448.Lery_0305"/>
<dbReference type="EMBL" id="LNYA01000003">
    <property type="protein sequence ID" value="KTC99404.1"/>
    <property type="molecule type" value="Genomic_DNA"/>
</dbReference>
<gene>
    <name evidence="2" type="ORF">Lery_0305</name>
</gene>
<sequence length="129" mass="14552">MRKQQGITLIGMLFTVIVVCIAGLVIMRVVPVYIQHFEVKRSISALENIDAAEFSTDTAANAMVLRKRLANQFTINGLDEIKLDEVNIVPDGQGNFNINVKYTVVRPLFYNISLMFNFDETKEVNIGKK</sequence>
<dbReference type="OrthoDB" id="5734946at2"/>
<proteinExistence type="predicted"/>
<dbReference type="RefSeq" id="WP_058525485.1">
    <property type="nucleotide sequence ID" value="NZ_CAAAHY010000001.1"/>
</dbReference>
<dbReference type="Pfam" id="PF16137">
    <property type="entry name" value="DUF4845"/>
    <property type="match status" value="1"/>
</dbReference>
<protein>
    <submittedName>
        <fullName evidence="2">Transmembrane protein</fullName>
    </submittedName>
</protein>
<keyword evidence="1" id="KW-1133">Transmembrane helix</keyword>